<dbReference type="Gene3D" id="3.30.420.10">
    <property type="entry name" value="Ribonuclease H-like superfamily/Ribonuclease H"/>
    <property type="match status" value="1"/>
</dbReference>
<dbReference type="GO" id="GO:0005737">
    <property type="term" value="C:cytoplasm"/>
    <property type="evidence" value="ECO:0007669"/>
    <property type="project" value="TreeGrafter"/>
</dbReference>
<reference evidence="5" key="1">
    <citation type="submission" date="2023-01" db="EMBL/GenBank/DDBJ databases">
        <title>Genome assembly of the deep-sea coral Lophelia pertusa.</title>
        <authorList>
            <person name="Herrera S."/>
            <person name="Cordes E."/>
        </authorList>
    </citation>
    <scope>NUCLEOTIDE SEQUENCE</scope>
    <source>
        <strain evidence="5">USNM1676648</strain>
        <tissue evidence="5">Polyp</tissue>
    </source>
</reference>
<dbReference type="AlphaFoldDB" id="A0A9W9YWM4"/>
<dbReference type="PANTHER" id="PTHR13620:SF104">
    <property type="entry name" value="EXONUCLEASE 3'-5' DOMAIN-CONTAINING PROTEIN 2"/>
    <property type="match status" value="1"/>
</dbReference>
<evidence type="ECO:0000256" key="1">
    <source>
        <dbReference type="ARBA" id="ARBA00022722"/>
    </source>
</evidence>
<dbReference type="Proteomes" id="UP001163046">
    <property type="component" value="Unassembled WGS sequence"/>
</dbReference>
<dbReference type="EMBL" id="MU826855">
    <property type="protein sequence ID" value="KAJ7370831.1"/>
    <property type="molecule type" value="Genomic_DNA"/>
</dbReference>
<evidence type="ECO:0000256" key="2">
    <source>
        <dbReference type="ARBA" id="ARBA00022801"/>
    </source>
</evidence>
<dbReference type="Pfam" id="PF01612">
    <property type="entry name" value="DNA_pol_A_exo1"/>
    <property type="match status" value="1"/>
</dbReference>
<proteinExistence type="predicted"/>
<keyword evidence="6" id="KW-1185">Reference proteome</keyword>
<comment type="caution">
    <text evidence="5">The sequence shown here is derived from an EMBL/GenBank/DDBJ whole genome shotgun (WGS) entry which is preliminary data.</text>
</comment>
<dbReference type="GO" id="GO:0003676">
    <property type="term" value="F:nucleic acid binding"/>
    <property type="evidence" value="ECO:0007669"/>
    <property type="project" value="InterPro"/>
</dbReference>
<keyword evidence="3 5" id="KW-0269">Exonuclease</keyword>
<sequence length="823" mass="93322">MVVGILFLGPAQQVWRTFDHNFISSRNGCGRSKTSRVFVIDNVSSCNKLLQSYRSQYPLQLNFLGMDCEWVNKKGQTNAPVALLQIATPLSDCFLIRLCKMDGHLPQSVREILEDKNILKFGVGIKDDAKRLSGMFGIDVLGCVDLRHVIQRCRVENGVQSRNQKMSLDALAKRILGVTMDKYWRVRCSNWEAEQFDRRQIEYAMNDALVASHIFLRLVKLKTEERKMLKTACISEDSICVEKEVSGYSKVDSNLPDSTKNLLGDDITSGSEIHDLISIEEEPNLAHPSEDSICVEKEASIYSESWLSQCKVDGNLPDSTKNLSGDDITSGVEIHDSISTEEEPGNLAHPSEIINSMESDVIDSNLPDSTKNLSGDDTTNGCEIDDLISIEEEANLTRPSKTINCIISDVIEDQQKCKENSSQEDLSNVTMVNIKQDSSSGTEGNDSRICQNIFQNSEDFSHGFAFNLDFDVYNVTADLNKLESGHDEDKGYLVREEVIDLLQDSFYCQRASSLCHGVVDFAFKDKKRAVKAKEKDKKKGDTVETSDRKPYKGTIRKSPLYMNCMLAAPDGSRLCTLDRKKADWYIDKGIGHLTCLEPYTVQLKFEPSGRPGSEDSYYLNFKDNVCVVCGSDQSYMRKNIVPHDYRRYFPFVMKDHHSHDILLMCPECHRLSNFCDDKLRKELANKYNAPLGNAAMARLIENPDLKKVKSAAKALNYAGDKLPQDRHQQLSLIVQKYFNASILTPEMITEAATMETRKENSDFVSHGQEVVKKLREEGKLLEFEKIWRQHFLDTMRPQYLPPLWSVDHRHDGLKEKLDDFNES</sequence>
<gene>
    <name evidence="5" type="primary">EXD2</name>
    <name evidence="5" type="ORF">OS493_029374</name>
</gene>
<dbReference type="GO" id="GO:0005634">
    <property type="term" value="C:nucleus"/>
    <property type="evidence" value="ECO:0007669"/>
    <property type="project" value="TreeGrafter"/>
</dbReference>
<feature type="domain" description="3'-5' exonuclease" evidence="4">
    <location>
        <begin position="37"/>
        <end position="223"/>
    </location>
</feature>
<evidence type="ECO:0000256" key="3">
    <source>
        <dbReference type="ARBA" id="ARBA00022839"/>
    </source>
</evidence>
<keyword evidence="1" id="KW-0540">Nuclease</keyword>
<dbReference type="CDD" id="cd06141">
    <property type="entry name" value="WRN_exo"/>
    <property type="match status" value="1"/>
</dbReference>
<accession>A0A9W9YWM4</accession>
<dbReference type="PANTHER" id="PTHR13620">
    <property type="entry name" value="3-5 EXONUCLEASE"/>
    <property type="match status" value="1"/>
</dbReference>
<dbReference type="InterPro" id="IPR002562">
    <property type="entry name" value="3'-5'_exonuclease_dom"/>
</dbReference>
<name>A0A9W9YWM4_9CNID</name>
<protein>
    <submittedName>
        <fullName evidence="5">Exonuclease 3'-5' domain-containing protein 2</fullName>
        <ecNumber evidence="5">3.1.11.1</ecNumber>
    </submittedName>
</protein>
<dbReference type="OrthoDB" id="1920326at2759"/>
<keyword evidence="2 5" id="KW-0378">Hydrolase</keyword>
<dbReference type="InterPro" id="IPR012337">
    <property type="entry name" value="RNaseH-like_sf"/>
</dbReference>
<evidence type="ECO:0000313" key="6">
    <source>
        <dbReference type="Proteomes" id="UP001163046"/>
    </source>
</evidence>
<evidence type="ECO:0000259" key="4">
    <source>
        <dbReference type="SMART" id="SM00474"/>
    </source>
</evidence>
<dbReference type="SMART" id="SM00474">
    <property type="entry name" value="35EXOc"/>
    <property type="match status" value="1"/>
</dbReference>
<dbReference type="GO" id="GO:0008310">
    <property type="term" value="F:single-stranded DNA 3'-5' DNA exonuclease activity"/>
    <property type="evidence" value="ECO:0007669"/>
    <property type="project" value="UniProtKB-EC"/>
</dbReference>
<dbReference type="SUPFAM" id="SSF53098">
    <property type="entry name" value="Ribonuclease H-like"/>
    <property type="match status" value="1"/>
</dbReference>
<organism evidence="5 6">
    <name type="scientific">Desmophyllum pertusum</name>
    <dbReference type="NCBI Taxonomy" id="174260"/>
    <lineage>
        <taxon>Eukaryota</taxon>
        <taxon>Metazoa</taxon>
        <taxon>Cnidaria</taxon>
        <taxon>Anthozoa</taxon>
        <taxon>Hexacorallia</taxon>
        <taxon>Scleractinia</taxon>
        <taxon>Caryophylliina</taxon>
        <taxon>Caryophylliidae</taxon>
        <taxon>Desmophyllum</taxon>
    </lineage>
</organism>
<dbReference type="EC" id="3.1.11.1" evidence="5"/>
<dbReference type="InterPro" id="IPR036397">
    <property type="entry name" value="RNaseH_sf"/>
</dbReference>
<evidence type="ECO:0000313" key="5">
    <source>
        <dbReference type="EMBL" id="KAJ7370831.1"/>
    </source>
</evidence>
<dbReference type="InterPro" id="IPR051132">
    <property type="entry name" value="3-5_Exonuclease_domain"/>
</dbReference>